<dbReference type="EMBL" id="KK103954">
    <property type="protein sequence ID" value="KIY94674.1"/>
    <property type="molecule type" value="Genomic_DNA"/>
</dbReference>
<keyword evidence="3" id="KW-1185">Reference proteome</keyword>
<dbReference type="GeneID" id="25730738"/>
<dbReference type="AlphaFoldDB" id="A0A0D2LSU1"/>
<evidence type="ECO:0000313" key="3">
    <source>
        <dbReference type="Proteomes" id="UP000054498"/>
    </source>
</evidence>
<accession>A0A0D2LSU1</accession>
<gene>
    <name evidence="2" type="ORF">MNEG_13290</name>
</gene>
<feature type="region of interest" description="Disordered" evidence="1">
    <location>
        <begin position="148"/>
        <end position="288"/>
    </location>
</feature>
<evidence type="ECO:0000256" key="1">
    <source>
        <dbReference type="SAM" id="MobiDB-lite"/>
    </source>
</evidence>
<dbReference type="KEGG" id="mng:MNEG_13290"/>
<feature type="compositionally biased region" description="Low complexity" evidence="1">
    <location>
        <begin position="254"/>
        <end position="287"/>
    </location>
</feature>
<dbReference type="RefSeq" id="XP_013893694.1">
    <property type="nucleotide sequence ID" value="XM_014038240.1"/>
</dbReference>
<evidence type="ECO:0000313" key="2">
    <source>
        <dbReference type="EMBL" id="KIY94674.1"/>
    </source>
</evidence>
<dbReference type="Proteomes" id="UP000054498">
    <property type="component" value="Unassembled WGS sequence"/>
</dbReference>
<proteinExistence type="predicted"/>
<name>A0A0D2LSU1_9CHLO</name>
<dbReference type="Gene3D" id="1.25.40.10">
    <property type="entry name" value="Tetratricopeptide repeat domain"/>
    <property type="match status" value="1"/>
</dbReference>
<sequence>MNVLLRAIARLGGNVTAVGKAFDMYSHYGAAHDADSYTCVMESCAAVEPIQGLLVHMRSQGVAPTSASYNLLLAAALEAKDLRTVMGLLTRQQGRPSAVEGLVLDPAVLEKLLVLAYKAGNGAAEALIHTTMMRRKMYGSLRRADAEIDRLSRGGGGGERGPASGRAEGRQQQGRQQQGQQQQGQQQQGQQQQGQQQQGQQQGQQQDRSQQEALRQPAGAGQDRDAGDDGDAAGSSAAAQQQQLLSQDEDKLEAPASGARAAAAGAAGQQEAGAAAAAAAAGAAAAATDGWTSQAFVGLAEAGSAGSHLDELASAAAGHGAGSDVSRDSSGSTAGAGSGGGSGKA</sequence>
<dbReference type="InterPro" id="IPR011990">
    <property type="entry name" value="TPR-like_helical_dom_sf"/>
</dbReference>
<evidence type="ECO:0008006" key="4">
    <source>
        <dbReference type="Google" id="ProtNLM"/>
    </source>
</evidence>
<reference evidence="2 3" key="1">
    <citation type="journal article" date="2013" name="BMC Genomics">
        <title>Reconstruction of the lipid metabolism for the microalga Monoraphidium neglectum from its genome sequence reveals characteristics suitable for biofuel production.</title>
        <authorList>
            <person name="Bogen C."/>
            <person name="Al-Dilaimi A."/>
            <person name="Albersmeier A."/>
            <person name="Wichmann J."/>
            <person name="Grundmann M."/>
            <person name="Rupp O."/>
            <person name="Lauersen K.J."/>
            <person name="Blifernez-Klassen O."/>
            <person name="Kalinowski J."/>
            <person name="Goesmann A."/>
            <person name="Mussgnug J.H."/>
            <person name="Kruse O."/>
        </authorList>
    </citation>
    <scope>NUCLEOTIDE SEQUENCE [LARGE SCALE GENOMIC DNA]</scope>
    <source>
        <strain evidence="2 3">SAG 48.87</strain>
    </source>
</reference>
<feature type="compositionally biased region" description="Low complexity" evidence="1">
    <location>
        <begin position="232"/>
        <end position="243"/>
    </location>
</feature>
<feature type="compositionally biased region" description="Gly residues" evidence="1">
    <location>
        <begin position="334"/>
        <end position="345"/>
    </location>
</feature>
<feature type="region of interest" description="Disordered" evidence="1">
    <location>
        <begin position="315"/>
        <end position="345"/>
    </location>
</feature>
<feature type="compositionally biased region" description="Low complexity" evidence="1">
    <location>
        <begin position="161"/>
        <end position="206"/>
    </location>
</feature>
<protein>
    <recommendedName>
        <fullName evidence="4">Pentacotripeptide-repeat region of PRORP domain-containing protein</fullName>
    </recommendedName>
</protein>
<dbReference type="OrthoDB" id="185373at2759"/>
<organism evidence="2 3">
    <name type="scientific">Monoraphidium neglectum</name>
    <dbReference type="NCBI Taxonomy" id="145388"/>
    <lineage>
        <taxon>Eukaryota</taxon>
        <taxon>Viridiplantae</taxon>
        <taxon>Chlorophyta</taxon>
        <taxon>core chlorophytes</taxon>
        <taxon>Chlorophyceae</taxon>
        <taxon>CS clade</taxon>
        <taxon>Sphaeropleales</taxon>
        <taxon>Selenastraceae</taxon>
        <taxon>Monoraphidium</taxon>
    </lineage>
</organism>